<keyword evidence="1" id="KW-1133">Transmembrane helix</keyword>
<feature type="transmembrane region" description="Helical" evidence="1">
    <location>
        <begin position="363"/>
        <end position="382"/>
    </location>
</feature>
<dbReference type="GO" id="GO:0016747">
    <property type="term" value="F:acyltransferase activity, transferring groups other than amino-acyl groups"/>
    <property type="evidence" value="ECO:0007669"/>
    <property type="project" value="InterPro"/>
</dbReference>
<evidence type="ECO:0000313" key="3">
    <source>
        <dbReference type="EMBL" id="KAA2239916.1"/>
    </source>
</evidence>
<dbReference type="Proteomes" id="UP000324611">
    <property type="component" value="Unassembled WGS sequence"/>
</dbReference>
<evidence type="ECO:0000256" key="1">
    <source>
        <dbReference type="SAM" id="Phobius"/>
    </source>
</evidence>
<dbReference type="Pfam" id="PF01757">
    <property type="entry name" value="Acyl_transf_3"/>
    <property type="match status" value="1"/>
</dbReference>
<dbReference type="PANTHER" id="PTHR23028">
    <property type="entry name" value="ACETYLTRANSFERASE"/>
    <property type="match status" value="1"/>
</dbReference>
<organism evidence="3 4">
    <name type="scientific">Chitinophaga agrisoli</name>
    <dbReference type="NCBI Taxonomy" id="2607653"/>
    <lineage>
        <taxon>Bacteria</taxon>
        <taxon>Pseudomonadati</taxon>
        <taxon>Bacteroidota</taxon>
        <taxon>Chitinophagia</taxon>
        <taxon>Chitinophagales</taxon>
        <taxon>Chitinophagaceae</taxon>
        <taxon>Chitinophaga</taxon>
    </lineage>
</organism>
<dbReference type="GO" id="GO:0000271">
    <property type="term" value="P:polysaccharide biosynthetic process"/>
    <property type="evidence" value="ECO:0007669"/>
    <property type="project" value="TreeGrafter"/>
</dbReference>
<keyword evidence="1" id="KW-0812">Transmembrane</keyword>
<reference evidence="3 4" key="2">
    <citation type="submission" date="2019-09" db="EMBL/GenBank/DDBJ databases">
        <authorList>
            <person name="Jin C."/>
        </authorList>
    </citation>
    <scope>NUCLEOTIDE SEQUENCE [LARGE SCALE GENOMIC DNA]</scope>
    <source>
        <strain evidence="3 4">BN140078</strain>
    </source>
</reference>
<evidence type="ECO:0000259" key="2">
    <source>
        <dbReference type="Pfam" id="PF01757"/>
    </source>
</evidence>
<protein>
    <submittedName>
        <fullName evidence="3">Acyltransferase</fullName>
    </submittedName>
</protein>
<dbReference type="PANTHER" id="PTHR23028:SF131">
    <property type="entry name" value="BLR2367 PROTEIN"/>
    <property type="match status" value="1"/>
</dbReference>
<reference evidence="3 4" key="1">
    <citation type="submission" date="2019-09" db="EMBL/GenBank/DDBJ databases">
        <title>Chitinophaga ginsengihumi sp. nov., isolated from soil of ginseng rhizosphere.</title>
        <authorList>
            <person name="Lee J."/>
        </authorList>
    </citation>
    <scope>NUCLEOTIDE SEQUENCE [LARGE SCALE GENOMIC DNA]</scope>
    <source>
        <strain evidence="3 4">BN140078</strain>
    </source>
</reference>
<feature type="transmembrane region" description="Helical" evidence="1">
    <location>
        <begin position="67"/>
        <end position="88"/>
    </location>
</feature>
<sequence length="415" mass="48637">MKIYNLNPPKTKPAHFYSLDAIRGIAATVVVLYHWQLFYYKNDVFVLDGYEKTALPYYSTLSFFYDYGVLAVDLFFLLSGFVFFWLYAERIATGKLNFGKFINYRFSRLYPIHLVTLAGIILLQWLMLINENHYFIIQYNDLYHFVLNLFFMQNWGFEKGPSFNGPSWSVSVEVFLYLLFFIICRLKLQRKIWLFILLIPIGALIQHFYAIIGKGVYSFFLGALVYYLYSWIVQRNMVKAFLWPVGTLTILLWAAVLITFRLSILQSLWIPGVKQSLPGGDQPFSEALFHLGGTLFFRTIISPLTALTLVLWETGQGQLSRKWSIPGNSSYAMYLLHFPLMIMFVLVTDYLGYSRTLYHSPYMMLLFFCVLIPVSIFTYYYFEFPAQERLRERFSRKEKKRVIMADTPAVSGKIS</sequence>
<feature type="transmembrane region" description="Helical" evidence="1">
    <location>
        <begin position="21"/>
        <end position="40"/>
    </location>
</feature>
<keyword evidence="4" id="KW-1185">Reference proteome</keyword>
<proteinExistence type="predicted"/>
<feature type="transmembrane region" description="Helical" evidence="1">
    <location>
        <begin position="192"/>
        <end position="209"/>
    </location>
</feature>
<feature type="transmembrane region" description="Helical" evidence="1">
    <location>
        <begin position="215"/>
        <end position="233"/>
    </location>
</feature>
<dbReference type="InterPro" id="IPR050879">
    <property type="entry name" value="Acyltransferase_3"/>
</dbReference>
<dbReference type="AlphaFoldDB" id="A0A5B2VNC9"/>
<keyword evidence="3" id="KW-0808">Transferase</keyword>
<dbReference type="GO" id="GO:0016020">
    <property type="term" value="C:membrane"/>
    <property type="evidence" value="ECO:0007669"/>
    <property type="project" value="TreeGrafter"/>
</dbReference>
<feature type="transmembrane region" description="Helical" evidence="1">
    <location>
        <begin position="240"/>
        <end position="269"/>
    </location>
</feature>
<feature type="transmembrane region" description="Helical" evidence="1">
    <location>
        <begin position="332"/>
        <end position="351"/>
    </location>
</feature>
<dbReference type="EMBL" id="VUOC01000004">
    <property type="protein sequence ID" value="KAA2239916.1"/>
    <property type="molecule type" value="Genomic_DNA"/>
</dbReference>
<accession>A0A5B2VNC9</accession>
<dbReference type="InterPro" id="IPR002656">
    <property type="entry name" value="Acyl_transf_3_dom"/>
</dbReference>
<evidence type="ECO:0000313" key="4">
    <source>
        <dbReference type="Proteomes" id="UP000324611"/>
    </source>
</evidence>
<feature type="transmembrane region" description="Helical" evidence="1">
    <location>
        <begin position="167"/>
        <end position="185"/>
    </location>
</feature>
<comment type="caution">
    <text evidence="3">The sequence shown here is derived from an EMBL/GenBank/DDBJ whole genome shotgun (WGS) entry which is preliminary data.</text>
</comment>
<gene>
    <name evidence="3" type="ORF">F0L74_27405</name>
</gene>
<feature type="transmembrane region" description="Helical" evidence="1">
    <location>
        <begin position="109"/>
        <end position="129"/>
    </location>
</feature>
<feature type="transmembrane region" description="Helical" evidence="1">
    <location>
        <begin position="289"/>
        <end position="312"/>
    </location>
</feature>
<dbReference type="RefSeq" id="WP_149841093.1">
    <property type="nucleotide sequence ID" value="NZ_VUOC01000004.1"/>
</dbReference>
<feature type="domain" description="Acyltransferase 3" evidence="2">
    <location>
        <begin position="17"/>
        <end position="379"/>
    </location>
</feature>
<keyword evidence="3" id="KW-0012">Acyltransferase</keyword>
<keyword evidence="1" id="KW-0472">Membrane</keyword>
<name>A0A5B2VNC9_9BACT</name>